<dbReference type="PANTHER" id="PTHR11092:SF0">
    <property type="entry name" value="EPIMERASE FAMILY PROTEIN SDR39U1"/>
    <property type="match status" value="1"/>
</dbReference>
<comment type="similarity">
    <text evidence="1">Belongs to the NAD(P)-dependent epimerase/dehydratase family. SDR39U1 subfamily.</text>
</comment>
<name>A0A923HF79_9BURK</name>
<proteinExistence type="inferred from homology"/>
<evidence type="ECO:0000256" key="1">
    <source>
        <dbReference type="ARBA" id="ARBA00009353"/>
    </source>
</evidence>
<evidence type="ECO:0000259" key="3">
    <source>
        <dbReference type="Pfam" id="PF08338"/>
    </source>
</evidence>
<comment type="caution">
    <text evidence="4">The sequence shown here is derived from an EMBL/GenBank/DDBJ whole genome shotgun (WGS) entry which is preliminary data.</text>
</comment>
<reference evidence="4" key="1">
    <citation type="submission" date="2020-08" db="EMBL/GenBank/DDBJ databases">
        <title>Novel species isolated from subtropical streams in China.</title>
        <authorList>
            <person name="Lu H."/>
        </authorList>
    </citation>
    <scope>NUCLEOTIDE SEQUENCE</scope>
    <source>
        <strain evidence="4">KACC 12607</strain>
    </source>
</reference>
<dbReference type="EMBL" id="JACOFV010000011">
    <property type="protein sequence ID" value="MBC3862921.1"/>
    <property type="molecule type" value="Genomic_DNA"/>
</dbReference>
<feature type="domain" description="NAD-dependent epimerase/dehydratase" evidence="2">
    <location>
        <begin position="3"/>
        <end position="218"/>
    </location>
</feature>
<keyword evidence="5" id="KW-1185">Reference proteome</keyword>
<dbReference type="InterPro" id="IPR010099">
    <property type="entry name" value="SDR39U1"/>
</dbReference>
<dbReference type="NCBIfam" id="TIGR01777">
    <property type="entry name" value="yfcH"/>
    <property type="match status" value="1"/>
</dbReference>
<dbReference type="PANTHER" id="PTHR11092">
    <property type="entry name" value="SUGAR NUCLEOTIDE EPIMERASE RELATED"/>
    <property type="match status" value="1"/>
</dbReference>
<evidence type="ECO:0000313" key="5">
    <source>
        <dbReference type="Proteomes" id="UP000634011"/>
    </source>
</evidence>
<dbReference type="Gene3D" id="3.40.50.720">
    <property type="entry name" value="NAD(P)-binding Rossmann-like Domain"/>
    <property type="match status" value="1"/>
</dbReference>
<dbReference type="AlphaFoldDB" id="A0A923HF79"/>
<dbReference type="CDD" id="cd05242">
    <property type="entry name" value="SDR_a8"/>
    <property type="match status" value="1"/>
</dbReference>
<feature type="domain" description="DUF1731" evidence="3">
    <location>
        <begin position="250"/>
        <end position="296"/>
    </location>
</feature>
<dbReference type="InterPro" id="IPR001509">
    <property type="entry name" value="Epimerase_deHydtase"/>
</dbReference>
<dbReference type="SUPFAM" id="SSF51735">
    <property type="entry name" value="NAD(P)-binding Rossmann-fold domains"/>
    <property type="match status" value="1"/>
</dbReference>
<evidence type="ECO:0000313" key="4">
    <source>
        <dbReference type="EMBL" id="MBC3862921.1"/>
    </source>
</evidence>
<dbReference type="Pfam" id="PF01370">
    <property type="entry name" value="Epimerase"/>
    <property type="match status" value="1"/>
</dbReference>
<evidence type="ECO:0000259" key="2">
    <source>
        <dbReference type="Pfam" id="PF01370"/>
    </source>
</evidence>
<dbReference type="Pfam" id="PF08338">
    <property type="entry name" value="DUF1731"/>
    <property type="match status" value="1"/>
</dbReference>
<dbReference type="InterPro" id="IPR013549">
    <property type="entry name" value="DUF1731"/>
</dbReference>
<dbReference type="Proteomes" id="UP000634011">
    <property type="component" value="Unassembled WGS sequence"/>
</dbReference>
<dbReference type="InterPro" id="IPR036291">
    <property type="entry name" value="NAD(P)-bd_dom_sf"/>
</dbReference>
<dbReference type="RefSeq" id="WP_186912871.1">
    <property type="nucleotide sequence ID" value="NZ_JACOFV010000011.1"/>
</dbReference>
<gene>
    <name evidence="4" type="ORF">H8K32_12485</name>
</gene>
<accession>A0A923HF79</accession>
<sequence>MRILITGGTGLIGRRLCAALLVQGHQLTVLSRRSQQVSVLCGAGVTAMSSLDEYHRDTSFDAVINLAGEPIVDARWSERRKQILRQSRIDLTESLIQKMREASHRPQIFLSGSAIGYYGDGGDVILSEQAQAGGDFGAQLCVDWEAAAMAAAALGIRTCILRTGLVLDAAGGMLQKMHLPFSLCLGARIGNGYQWMSWIHIDDYVAILQFLLQHHNAAGCFNMVAPEPVTNRKFTRLLALALHRPVFFVTPAFLLKLALGEMSELLIGGQRVIPAKISALGYQFKHPSLLPALTDLLKRSV</sequence>
<protein>
    <submittedName>
        <fullName evidence="4">TIGR01777 family protein</fullName>
    </submittedName>
</protein>
<organism evidence="4 5">
    <name type="scientific">Undibacterium jejuense</name>
    <dbReference type="NCBI Taxonomy" id="1344949"/>
    <lineage>
        <taxon>Bacteria</taxon>
        <taxon>Pseudomonadati</taxon>
        <taxon>Pseudomonadota</taxon>
        <taxon>Betaproteobacteria</taxon>
        <taxon>Burkholderiales</taxon>
        <taxon>Oxalobacteraceae</taxon>
        <taxon>Undibacterium</taxon>
    </lineage>
</organism>